<dbReference type="Pfam" id="PF02518">
    <property type="entry name" value="HATPase_c"/>
    <property type="match status" value="1"/>
</dbReference>
<reference evidence="6 7" key="1">
    <citation type="submission" date="2019-03" db="EMBL/GenBank/DDBJ databases">
        <title>Genomic features of bacteria from cold environments.</title>
        <authorList>
            <person name="Shen L."/>
        </authorList>
    </citation>
    <scope>NUCLEOTIDE SEQUENCE [LARGE SCALE GENOMIC DNA]</scope>
    <source>
        <strain evidence="7">T3246-1</strain>
    </source>
</reference>
<evidence type="ECO:0000313" key="6">
    <source>
        <dbReference type="EMBL" id="TDE95742.1"/>
    </source>
</evidence>
<keyword evidence="1" id="KW-0808">Transferase</keyword>
<name>A0ABY2E6C3_9MICO</name>
<dbReference type="Pfam" id="PF07730">
    <property type="entry name" value="HisKA_3"/>
    <property type="match status" value="1"/>
</dbReference>
<evidence type="ECO:0000256" key="1">
    <source>
        <dbReference type="ARBA" id="ARBA00022679"/>
    </source>
</evidence>
<feature type="domain" description="GAF" evidence="4">
    <location>
        <begin position="182"/>
        <end position="325"/>
    </location>
</feature>
<dbReference type="PANTHER" id="PTHR24421:SF56">
    <property type="entry name" value="OXYGEN SENSOR HISTIDINE KINASE RESPONSE REGULATOR DOST"/>
    <property type="match status" value="1"/>
</dbReference>
<organism evidence="6 7">
    <name type="scientific">Occultella glacieicola</name>
    <dbReference type="NCBI Taxonomy" id="2518684"/>
    <lineage>
        <taxon>Bacteria</taxon>
        <taxon>Bacillati</taxon>
        <taxon>Actinomycetota</taxon>
        <taxon>Actinomycetes</taxon>
        <taxon>Micrococcales</taxon>
        <taxon>Ruaniaceae</taxon>
        <taxon>Occultella</taxon>
    </lineage>
</organism>
<evidence type="ECO:0000259" key="5">
    <source>
        <dbReference type="SMART" id="SM00387"/>
    </source>
</evidence>
<dbReference type="Pfam" id="PF13185">
    <property type="entry name" value="GAF_2"/>
    <property type="match status" value="1"/>
</dbReference>
<gene>
    <name evidence="6" type="ORF">EXU48_05580</name>
</gene>
<evidence type="ECO:0000256" key="3">
    <source>
        <dbReference type="ARBA" id="ARBA00023012"/>
    </source>
</evidence>
<dbReference type="Gene3D" id="3.30.450.40">
    <property type="match status" value="2"/>
</dbReference>
<dbReference type="Proteomes" id="UP000504882">
    <property type="component" value="Unassembled WGS sequence"/>
</dbReference>
<dbReference type="InterPro" id="IPR029016">
    <property type="entry name" value="GAF-like_dom_sf"/>
</dbReference>
<keyword evidence="7" id="KW-1185">Reference proteome</keyword>
<dbReference type="SMART" id="SM00065">
    <property type="entry name" value="GAF"/>
    <property type="match status" value="2"/>
</dbReference>
<evidence type="ECO:0000256" key="2">
    <source>
        <dbReference type="ARBA" id="ARBA00022777"/>
    </source>
</evidence>
<dbReference type="Gene3D" id="1.20.5.1930">
    <property type="match status" value="1"/>
</dbReference>
<sequence length="543" mass="58199">MKQFLDAVLSVTSRLHLDDILANFVRAAADLTDARYAAIGVLDATGETETFVQYGVDPVTQAALEHPHGRGILAAIPTDGVLLLSDLTTHPRFQGFPEGHPMMRTFLGVPVRVADQVYGRLYLSEKAGGSHFTEADAENIRMLAAAAAIAVQNSRLYKEAQTRQRWLAVGQEITTALLSGLDVEDALALIAREVRKAADADTAVVVLPGVGDSWLIEFADGDPVGDLVGIVMPPDGRAMTVLAEKEGIIVDSFARARNLRVPEFGRYGPSLYAPLIAEGQSMGVIILLRNKHAPEFTPSDLSVAESIARQAALALKLAEARQAQDLAGLIEERGRIARDLHDMAIQQLFATGLQLSRAREQVPADDEDLRRVLATALDGVDDSVRQIRAIVHNLRSPDENAPLLERLRREASLARTGLGFAPSLVLEAVDPVTGVPRASQEAGEDLDARVDADLADDVVAVVREGLANAARHAQAASVHVRLALGPEDIEVVVTDDGVGIDPDQTRSSGLSNLAARARRHRGEFRLEPGPDGGSSVVWTARLG</sequence>
<comment type="caution">
    <text evidence="6">The sequence shown here is derived from an EMBL/GenBank/DDBJ whole genome shotgun (WGS) entry which is preliminary data.</text>
</comment>
<dbReference type="SUPFAM" id="SSF55781">
    <property type="entry name" value="GAF domain-like"/>
    <property type="match status" value="2"/>
</dbReference>
<dbReference type="Pfam" id="PF01590">
    <property type="entry name" value="GAF"/>
    <property type="match status" value="1"/>
</dbReference>
<proteinExistence type="predicted"/>
<feature type="domain" description="GAF" evidence="4">
    <location>
        <begin position="16"/>
        <end position="161"/>
    </location>
</feature>
<dbReference type="InterPro" id="IPR036890">
    <property type="entry name" value="HATPase_C_sf"/>
</dbReference>
<dbReference type="EMBL" id="SMNA01000003">
    <property type="protein sequence ID" value="TDE95742.1"/>
    <property type="molecule type" value="Genomic_DNA"/>
</dbReference>
<dbReference type="InterPro" id="IPR003594">
    <property type="entry name" value="HATPase_dom"/>
</dbReference>
<accession>A0ABY2E6C3</accession>
<keyword evidence="2" id="KW-0418">Kinase</keyword>
<dbReference type="InterPro" id="IPR003018">
    <property type="entry name" value="GAF"/>
</dbReference>
<dbReference type="RefSeq" id="WP_133106671.1">
    <property type="nucleotide sequence ID" value="NZ_SMNA01000003.1"/>
</dbReference>
<dbReference type="SMART" id="SM00387">
    <property type="entry name" value="HATPase_c"/>
    <property type="match status" value="1"/>
</dbReference>
<dbReference type="InterPro" id="IPR050482">
    <property type="entry name" value="Sensor_HK_TwoCompSys"/>
</dbReference>
<keyword evidence="3" id="KW-0902">Two-component regulatory system</keyword>
<evidence type="ECO:0000313" key="7">
    <source>
        <dbReference type="Proteomes" id="UP000504882"/>
    </source>
</evidence>
<protein>
    <submittedName>
        <fullName evidence="6">GAF domain-containing protein</fullName>
    </submittedName>
</protein>
<feature type="domain" description="Histidine kinase/HSP90-like ATPase" evidence="5">
    <location>
        <begin position="453"/>
        <end position="543"/>
    </location>
</feature>
<dbReference type="PANTHER" id="PTHR24421">
    <property type="entry name" value="NITRATE/NITRITE SENSOR PROTEIN NARX-RELATED"/>
    <property type="match status" value="1"/>
</dbReference>
<dbReference type="InterPro" id="IPR011712">
    <property type="entry name" value="Sig_transdc_His_kin_sub3_dim/P"/>
</dbReference>
<evidence type="ECO:0000259" key="4">
    <source>
        <dbReference type="SMART" id="SM00065"/>
    </source>
</evidence>
<dbReference type="SUPFAM" id="SSF55874">
    <property type="entry name" value="ATPase domain of HSP90 chaperone/DNA topoisomerase II/histidine kinase"/>
    <property type="match status" value="1"/>
</dbReference>
<dbReference type="Gene3D" id="3.30.565.10">
    <property type="entry name" value="Histidine kinase-like ATPase, C-terminal domain"/>
    <property type="match status" value="1"/>
</dbReference>